<keyword evidence="4" id="KW-1185">Reference proteome</keyword>
<dbReference type="AlphaFoldDB" id="A0A1H6LRQ7"/>
<name>A0A1H6LRQ7_9BACT</name>
<feature type="domain" description="Ice-binding protein C-terminal" evidence="2">
    <location>
        <begin position="281"/>
        <end position="303"/>
    </location>
</feature>
<evidence type="ECO:0000313" key="4">
    <source>
        <dbReference type="Proteomes" id="UP000176204"/>
    </source>
</evidence>
<protein>
    <submittedName>
        <fullName evidence="3">Pep-cterm motif</fullName>
    </submittedName>
</protein>
<feature type="chain" id="PRO_5009604542" evidence="1">
    <location>
        <begin position="25"/>
        <end position="318"/>
    </location>
</feature>
<keyword evidence="1" id="KW-0732">Signal</keyword>
<dbReference type="SUPFAM" id="SSF49899">
    <property type="entry name" value="Concanavalin A-like lectins/glucanases"/>
    <property type="match status" value="1"/>
</dbReference>
<dbReference type="RefSeq" id="WP_067774244.1">
    <property type="nucleotide sequence ID" value="NZ_JACVVN010000012.1"/>
</dbReference>
<evidence type="ECO:0000313" key="3">
    <source>
        <dbReference type="EMBL" id="SEH91376.1"/>
    </source>
</evidence>
<gene>
    <name evidence="3" type="ORF">PYTT_1669</name>
</gene>
<sequence length="318" mass="34538">MRKNIVYSLLLLLSSASTVFGAIAKDELYDYWDFNVGANGTWKIPTYTSGGNPTVTIGSASTSKWDPNYGYGYISTQYDSGNGSMFASFKEGGDITVKYDGANRPTWTDKDGISISMLLCNGNVGAWNSSAHGFYFETEFSNSETGAVSRFYYAFVPEADHRNMKFQTNMPGDWSGVNVVMPLMPQDKLVSFVLTLSEGSLFMYLDGALLLTCGAAVGNAFDFNVLNSFQIGGPAPAGEEFDGLRVGQSGCFVIDELAIWKKTLNTDEVTFVRDNEIVTLPAPEPSSALLSCVGVAAFALRRRRRGQDDASPFHAGRA</sequence>
<dbReference type="NCBIfam" id="TIGR02595">
    <property type="entry name" value="PEP_CTERM"/>
    <property type="match status" value="1"/>
</dbReference>
<dbReference type="Pfam" id="PF13385">
    <property type="entry name" value="Laminin_G_3"/>
    <property type="match status" value="1"/>
</dbReference>
<feature type="signal peptide" evidence="1">
    <location>
        <begin position="1"/>
        <end position="24"/>
    </location>
</feature>
<reference evidence="4" key="1">
    <citation type="submission" date="2016-09" db="EMBL/GenBank/DDBJ databases">
        <authorList>
            <person name="Koehorst J."/>
        </authorList>
    </citation>
    <scope>NUCLEOTIDE SEQUENCE [LARGE SCALE GENOMIC DNA]</scope>
</reference>
<accession>A0A1H6LRQ7</accession>
<evidence type="ECO:0000259" key="2">
    <source>
        <dbReference type="Pfam" id="PF07589"/>
    </source>
</evidence>
<evidence type="ECO:0000256" key="1">
    <source>
        <dbReference type="SAM" id="SignalP"/>
    </source>
</evidence>
<dbReference type="InterPro" id="IPR013320">
    <property type="entry name" value="ConA-like_dom_sf"/>
</dbReference>
<dbReference type="EMBL" id="LT629973">
    <property type="protein sequence ID" value="SEH91376.1"/>
    <property type="molecule type" value="Genomic_DNA"/>
</dbReference>
<proteinExistence type="predicted"/>
<dbReference type="KEGG" id="agl:PYTT_1669"/>
<dbReference type="Proteomes" id="UP000176204">
    <property type="component" value="Chromosome I"/>
</dbReference>
<dbReference type="Gene3D" id="2.60.120.200">
    <property type="match status" value="1"/>
</dbReference>
<dbReference type="Pfam" id="PF07589">
    <property type="entry name" value="PEP-CTERM"/>
    <property type="match status" value="1"/>
</dbReference>
<organism evidence="3 4">
    <name type="scientific">Akkermansia glycaniphila</name>
    <dbReference type="NCBI Taxonomy" id="1679444"/>
    <lineage>
        <taxon>Bacteria</taxon>
        <taxon>Pseudomonadati</taxon>
        <taxon>Verrucomicrobiota</taxon>
        <taxon>Verrucomicrobiia</taxon>
        <taxon>Verrucomicrobiales</taxon>
        <taxon>Akkermansiaceae</taxon>
        <taxon>Akkermansia</taxon>
    </lineage>
</organism>
<dbReference type="InterPro" id="IPR013424">
    <property type="entry name" value="Ice-binding_C"/>
</dbReference>